<protein>
    <submittedName>
        <fullName evidence="1">Uncharacterized protein</fullName>
    </submittedName>
</protein>
<evidence type="ECO:0000313" key="2">
    <source>
        <dbReference type="Proteomes" id="UP000790377"/>
    </source>
</evidence>
<reference evidence="1" key="1">
    <citation type="journal article" date="2021" name="New Phytol.">
        <title>Evolutionary innovations through gain and loss of genes in the ectomycorrhizal Boletales.</title>
        <authorList>
            <person name="Wu G."/>
            <person name="Miyauchi S."/>
            <person name="Morin E."/>
            <person name="Kuo A."/>
            <person name="Drula E."/>
            <person name="Varga T."/>
            <person name="Kohler A."/>
            <person name="Feng B."/>
            <person name="Cao Y."/>
            <person name="Lipzen A."/>
            <person name="Daum C."/>
            <person name="Hundley H."/>
            <person name="Pangilinan J."/>
            <person name="Johnson J."/>
            <person name="Barry K."/>
            <person name="LaButti K."/>
            <person name="Ng V."/>
            <person name="Ahrendt S."/>
            <person name="Min B."/>
            <person name="Choi I.G."/>
            <person name="Park H."/>
            <person name="Plett J.M."/>
            <person name="Magnuson J."/>
            <person name="Spatafora J.W."/>
            <person name="Nagy L.G."/>
            <person name="Henrissat B."/>
            <person name="Grigoriev I.V."/>
            <person name="Yang Z.L."/>
            <person name="Xu J."/>
            <person name="Martin F.M."/>
        </authorList>
    </citation>
    <scope>NUCLEOTIDE SEQUENCE</scope>
    <source>
        <strain evidence="1">ATCC 28755</strain>
    </source>
</reference>
<comment type="caution">
    <text evidence="1">The sequence shown here is derived from an EMBL/GenBank/DDBJ whole genome shotgun (WGS) entry which is preliminary data.</text>
</comment>
<keyword evidence="2" id="KW-1185">Reference proteome</keyword>
<name>A0ACB8AQ88_9AGAM</name>
<accession>A0ACB8AQ88</accession>
<proteinExistence type="predicted"/>
<dbReference type="Proteomes" id="UP000790377">
    <property type="component" value="Unassembled WGS sequence"/>
</dbReference>
<organism evidence="1 2">
    <name type="scientific">Hygrophoropsis aurantiaca</name>
    <dbReference type="NCBI Taxonomy" id="72124"/>
    <lineage>
        <taxon>Eukaryota</taxon>
        <taxon>Fungi</taxon>
        <taxon>Dikarya</taxon>
        <taxon>Basidiomycota</taxon>
        <taxon>Agaricomycotina</taxon>
        <taxon>Agaricomycetes</taxon>
        <taxon>Agaricomycetidae</taxon>
        <taxon>Boletales</taxon>
        <taxon>Coniophorineae</taxon>
        <taxon>Hygrophoropsidaceae</taxon>
        <taxon>Hygrophoropsis</taxon>
    </lineage>
</organism>
<sequence>MQITLSAVFASIVAAATASIVPVERSTCAEAARFGVVTFTPTTVAPGDTLTVTADFTCAISYGINPEYTDYYIEVPVNNNGYEPNILLTRRTPSTPTDTFTVQLPYAPYNADASYSLVLETTYPINGTNGPYSVVGGVDNGITITSTA</sequence>
<gene>
    <name evidence="1" type="ORF">BJ138DRAFT_21628</name>
</gene>
<evidence type="ECO:0000313" key="1">
    <source>
        <dbReference type="EMBL" id="KAH7915660.1"/>
    </source>
</evidence>
<dbReference type="EMBL" id="MU267598">
    <property type="protein sequence ID" value="KAH7915660.1"/>
    <property type="molecule type" value="Genomic_DNA"/>
</dbReference>